<dbReference type="Gene3D" id="2.60.40.3500">
    <property type="match status" value="2"/>
</dbReference>
<dbReference type="InterPro" id="IPR021731">
    <property type="entry name" value="AMIN_dom"/>
</dbReference>
<proteinExistence type="predicted"/>
<keyword evidence="3" id="KW-1185">Reference proteome</keyword>
<gene>
    <name evidence="2" type="ORF">CDV28_12315</name>
</gene>
<sequence length="346" mass="38107">MMEVIFKEGSSVKKFFSPSVATKRGSMLRNISAAAFALLIVFFRCLPALAVAQIEDIRFETVSPNEERVVFRLNSPVLPNSFPMKDGSPRMVFDFNDTGVSKRIKNTLETKGTLIQRIRVGIHDNKTRVVLDLAPGRQTKSFKEPGASGTLLTVVVHDASVQPEPRKAAATAGTIWTPTAGKTPEVKPVVRLPEEKQVQTVTTAPPPVKVPEEPIVKPVAKPFSAAATVLTSVIFDKNSNRGEMVMFRLNKFHPPVVFGLEEKKPRVVCDFQDTAAGERLPENIPADGKFVRGIRISKEESGNKIRVVLDLAPSNNYDLQQVFFKNDNLFVLIINTLGSSATKKLN</sequence>
<organism evidence="2 3">
    <name type="scientific">Candidatus Electronema aureum</name>
    <dbReference type="NCBI Taxonomy" id="2005002"/>
    <lineage>
        <taxon>Bacteria</taxon>
        <taxon>Pseudomonadati</taxon>
        <taxon>Thermodesulfobacteriota</taxon>
        <taxon>Desulfobulbia</taxon>
        <taxon>Desulfobulbales</taxon>
        <taxon>Desulfobulbaceae</taxon>
        <taxon>Candidatus Electronema</taxon>
    </lineage>
</organism>
<evidence type="ECO:0000313" key="2">
    <source>
        <dbReference type="EMBL" id="TAA74543.1"/>
    </source>
</evidence>
<evidence type="ECO:0000313" key="3">
    <source>
        <dbReference type="Proteomes" id="UP000316238"/>
    </source>
</evidence>
<feature type="domain" description="AMIN" evidence="1">
    <location>
        <begin position="56"/>
        <end position="135"/>
    </location>
</feature>
<dbReference type="EMBL" id="NQJD01000023">
    <property type="protein sequence ID" value="TAA74543.1"/>
    <property type="molecule type" value="Genomic_DNA"/>
</dbReference>
<name>A0A521G0J2_9BACT</name>
<comment type="caution">
    <text evidence="2">The sequence shown here is derived from an EMBL/GenBank/DDBJ whole genome shotgun (WGS) entry which is preliminary data.</text>
</comment>
<feature type="domain" description="AMIN" evidence="1">
    <location>
        <begin position="235"/>
        <end position="320"/>
    </location>
</feature>
<evidence type="ECO:0000259" key="1">
    <source>
        <dbReference type="Pfam" id="PF11741"/>
    </source>
</evidence>
<dbReference type="Proteomes" id="UP000316238">
    <property type="component" value="Unassembled WGS sequence"/>
</dbReference>
<protein>
    <submittedName>
        <fullName evidence="2">AMIN domain-containing protein</fullName>
    </submittedName>
</protein>
<accession>A0A521G0J2</accession>
<reference evidence="2" key="1">
    <citation type="submission" date="2017-07" db="EMBL/GenBank/DDBJ databases">
        <title>The cable genome - Insights into the physiology and evolution of filamentous bacteria capable of sulfide oxidation via long distance electron transfer.</title>
        <authorList>
            <person name="Thorup C."/>
            <person name="Bjerg J.T."/>
            <person name="Schreiber L."/>
            <person name="Nielsen L.P."/>
            <person name="Kjeldsen K.U."/>
            <person name="Boesen T."/>
            <person name="Boggild A."/>
            <person name="Meysman F."/>
            <person name="Geelhoed J."/>
            <person name="Schramm A."/>
        </authorList>
    </citation>
    <scope>NUCLEOTIDE SEQUENCE [LARGE SCALE GENOMIC DNA]</scope>
    <source>
        <strain evidence="2">GS</strain>
    </source>
</reference>
<dbReference type="Pfam" id="PF11741">
    <property type="entry name" value="AMIN"/>
    <property type="match status" value="2"/>
</dbReference>
<dbReference type="AlphaFoldDB" id="A0A521G0J2"/>